<keyword evidence="10" id="KW-1185">Reference proteome</keyword>
<feature type="compositionally biased region" description="Acidic residues" evidence="8">
    <location>
        <begin position="1"/>
        <end position="12"/>
    </location>
</feature>
<keyword evidence="3" id="KW-0732">Signal</keyword>
<evidence type="ECO:0000256" key="1">
    <source>
        <dbReference type="ARBA" id="ARBA00004613"/>
    </source>
</evidence>
<gene>
    <name evidence="9" type="ORF">GCM10009765_33090</name>
</gene>
<dbReference type="Proteomes" id="UP001500618">
    <property type="component" value="Unassembled WGS sequence"/>
</dbReference>
<evidence type="ECO:0000256" key="4">
    <source>
        <dbReference type="ARBA" id="ARBA00022801"/>
    </source>
</evidence>
<comment type="subcellular location">
    <subcellularLocation>
        <location evidence="1">Secreted</location>
    </subcellularLocation>
</comment>
<proteinExistence type="predicted"/>
<dbReference type="EMBL" id="BAAANY010000010">
    <property type="protein sequence ID" value="GAA1681354.1"/>
    <property type="molecule type" value="Genomic_DNA"/>
</dbReference>
<evidence type="ECO:0000256" key="3">
    <source>
        <dbReference type="ARBA" id="ARBA00022729"/>
    </source>
</evidence>
<dbReference type="Pfam" id="PF07335">
    <property type="entry name" value="Glyco_hydro_75"/>
    <property type="match status" value="1"/>
</dbReference>
<keyword evidence="4" id="KW-0378">Hydrolase</keyword>
<evidence type="ECO:0000256" key="2">
    <source>
        <dbReference type="ARBA" id="ARBA00022525"/>
    </source>
</evidence>
<evidence type="ECO:0000313" key="9">
    <source>
        <dbReference type="EMBL" id="GAA1681354.1"/>
    </source>
</evidence>
<sequence length="147" mass="15114">MAVDCDGQESDECNTGTDPDFQDDTSFHEADGSPLDAASLPYVVVPLPSSIWKYTTAGIHGGDILAVVYNGHVEYAVVGDEGPSGQIGEASYATAQALGINPDPSSGGADNGVTYIVFPGSATSTIQNHGQAVAAGRTLAQQFIDHN</sequence>
<dbReference type="PANTHER" id="PTHR42061:SF6">
    <property type="entry name" value="ENDO-CHITOSANASE"/>
    <property type="match status" value="1"/>
</dbReference>
<reference evidence="10" key="1">
    <citation type="journal article" date="2019" name="Int. J. Syst. Evol. Microbiol.">
        <title>The Global Catalogue of Microorganisms (GCM) 10K type strain sequencing project: providing services to taxonomists for standard genome sequencing and annotation.</title>
        <authorList>
            <consortium name="The Broad Institute Genomics Platform"/>
            <consortium name="The Broad Institute Genome Sequencing Center for Infectious Disease"/>
            <person name="Wu L."/>
            <person name="Ma J."/>
        </authorList>
    </citation>
    <scope>NUCLEOTIDE SEQUENCE [LARGE SCALE GENOMIC DNA]</scope>
    <source>
        <strain evidence="10">JCM 14718</strain>
    </source>
</reference>
<accession>A0ABP4T3C5</accession>
<feature type="region of interest" description="Disordered" evidence="8">
    <location>
        <begin position="1"/>
        <end position="32"/>
    </location>
</feature>
<organism evidence="9 10">
    <name type="scientific">Fodinicola feengrottensis</name>
    <dbReference type="NCBI Taxonomy" id="435914"/>
    <lineage>
        <taxon>Bacteria</taxon>
        <taxon>Bacillati</taxon>
        <taxon>Actinomycetota</taxon>
        <taxon>Actinomycetes</taxon>
        <taxon>Mycobacteriales</taxon>
        <taxon>Fodinicola</taxon>
    </lineage>
</organism>
<dbReference type="InterPro" id="IPR009939">
    <property type="entry name" value="Chitosanase_fungal"/>
</dbReference>
<keyword evidence="6" id="KW-0326">Glycosidase</keyword>
<dbReference type="PANTHER" id="PTHR42061">
    <property type="entry name" value="ENDO-CHITOSANASE"/>
    <property type="match status" value="1"/>
</dbReference>
<evidence type="ECO:0000256" key="5">
    <source>
        <dbReference type="ARBA" id="ARBA00023277"/>
    </source>
</evidence>
<protein>
    <submittedName>
        <fullName evidence="9">Uncharacterized protein</fullName>
    </submittedName>
</protein>
<evidence type="ECO:0000256" key="6">
    <source>
        <dbReference type="ARBA" id="ARBA00023295"/>
    </source>
</evidence>
<keyword evidence="5" id="KW-0119">Carbohydrate metabolism</keyword>
<name>A0ABP4T3C5_9ACTN</name>
<evidence type="ECO:0000256" key="8">
    <source>
        <dbReference type="SAM" id="MobiDB-lite"/>
    </source>
</evidence>
<keyword evidence="7" id="KW-0624">Polysaccharide degradation</keyword>
<evidence type="ECO:0000256" key="7">
    <source>
        <dbReference type="ARBA" id="ARBA00023326"/>
    </source>
</evidence>
<comment type="caution">
    <text evidence="9">The sequence shown here is derived from an EMBL/GenBank/DDBJ whole genome shotgun (WGS) entry which is preliminary data.</text>
</comment>
<evidence type="ECO:0000313" key="10">
    <source>
        <dbReference type="Proteomes" id="UP001500618"/>
    </source>
</evidence>
<keyword evidence="2" id="KW-0964">Secreted</keyword>